<dbReference type="AlphaFoldDB" id="A0A401GKU1"/>
<dbReference type="SMART" id="SM00220">
    <property type="entry name" value="S_TKc"/>
    <property type="match status" value="1"/>
</dbReference>
<sequence>MSPSSSSTPSSTRSSHLSVLSSSSSISSPTSLPSPLPSPSVSTSSIGSKTHAFFGSPFGGGDSPTPHPPPNPPTRSISIRSHASTSTNSDDGYDETPKAEPNGPLRSLNADFFGPSLLPTPPPGTPAFPRSAFASRENSPRKPILPPLSRFFPSRRRYNEHDRDEAQSPPSRGFFQLDATPPPHAYKDAPWLAEPYTASPVGDKYQHADSHMTADHAETLSDSSVLTTPIPKPEQSSYVTAKVNPAPEPEPVLQAAALPLAPLAPGVLIGAPSLELELVRRLGQGAFSSVWLACDVKGQLGAFELSRKTSLLRSKSERRGRARKVDGLRPKTKLDEQNDGMKRVRKEWNGDASAVVVKESTAGRLVAVKMTERSMCEKNSRTRVSFVREVEVLRHISHPSIVSYLHSFSTPSHHCLVLEYVGGGELFDLIDNAETHARLDEPLLRRMFGELCRAVGWMHGVGLVHRDIKLENILLTTSPFTSPLPAAPLIKLSDFGLSRFIDPAQPMLTTLCGSESYAAPELVTGRPYDGRETDAWACGVVLYALATRRLPFDLPMANVAHREVVVGEARMREVERRERRALLMRIAKGEYSWPDDRASDCADEQSRETRLGWATGPALAHSAGIRRVVGRLLVRDPHKRSKIIDLWEDEWMHGEGAPPPPLSPVSPDLDHKPDETPDIAQTESPLDPDGDDQFLEADDDGVLVDSHDIVPGSVAHQEH</sequence>
<keyword evidence="5 9" id="KW-0418">Kinase</keyword>
<feature type="compositionally biased region" description="Low complexity" evidence="7">
    <location>
        <begin position="1"/>
        <end position="31"/>
    </location>
</feature>
<proteinExistence type="inferred from homology"/>
<evidence type="ECO:0000256" key="7">
    <source>
        <dbReference type="SAM" id="MobiDB-lite"/>
    </source>
</evidence>
<dbReference type="GO" id="GO:0005737">
    <property type="term" value="C:cytoplasm"/>
    <property type="evidence" value="ECO:0007669"/>
    <property type="project" value="TreeGrafter"/>
</dbReference>
<dbReference type="Proteomes" id="UP000287166">
    <property type="component" value="Unassembled WGS sequence"/>
</dbReference>
<feature type="compositionally biased region" description="Acidic residues" evidence="7">
    <location>
        <begin position="686"/>
        <end position="702"/>
    </location>
</feature>
<dbReference type="GO" id="GO:0035556">
    <property type="term" value="P:intracellular signal transduction"/>
    <property type="evidence" value="ECO:0007669"/>
    <property type="project" value="TreeGrafter"/>
</dbReference>
<evidence type="ECO:0000256" key="5">
    <source>
        <dbReference type="ARBA" id="ARBA00022777"/>
    </source>
</evidence>
<accession>A0A401GKU1</accession>
<evidence type="ECO:0000259" key="8">
    <source>
        <dbReference type="PROSITE" id="PS50011"/>
    </source>
</evidence>
<name>A0A401GKU1_9APHY</name>
<dbReference type="OrthoDB" id="289250at2759"/>
<evidence type="ECO:0000256" key="1">
    <source>
        <dbReference type="ARBA" id="ARBA00010791"/>
    </source>
</evidence>
<keyword evidence="3" id="KW-0808">Transferase</keyword>
<dbReference type="EMBL" id="BFAD01000004">
    <property type="protein sequence ID" value="GBE82788.1"/>
    <property type="molecule type" value="Genomic_DNA"/>
</dbReference>
<keyword evidence="2" id="KW-0723">Serine/threonine-protein kinase</keyword>
<keyword evidence="10" id="KW-1185">Reference proteome</keyword>
<evidence type="ECO:0000313" key="9">
    <source>
        <dbReference type="EMBL" id="GBE82788.1"/>
    </source>
</evidence>
<dbReference type="PANTHER" id="PTHR24346:SF82">
    <property type="entry name" value="KP78A-RELATED"/>
    <property type="match status" value="1"/>
</dbReference>
<evidence type="ECO:0000256" key="3">
    <source>
        <dbReference type="ARBA" id="ARBA00022679"/>
    </source>
</evidence>
<organism evidence="9 10">
    <name type="scientific">Sparassis crispa</name>
    <dbReference type="NCBI Taxonomy" id="139825"/>
    <lineage>
        <taxon>Eukaryota</taxon>
        <taxon>Fungi</taxon>
        <taxon>Dikarya</taxon>
        <taxon>Basidiomycota</taxon>
        <taxon>Agaricomycotina</taxon>
        <taxon>Agaricomycetes</taxon>
        <taxon>Polyporales</taxon>
        <taxon>Sparassidaceae</taxon>
        <taxon>Sparassis</taxon>
    </lineage>
</organism>
<dbReference type="InterPro" id="IPR011009">
    <property type="entry name" value="Kinase-like_dom_sf"/>
</dbReference>
<dbReference type="InterPro" id="IPR000719">
    <property type="entry name" value="Prot_kinase_dom"/>
</dbReference>
<feature type="region of interest" description="Disordered" evidence="7">
    <location>
        <begin position="1"/>
        <end position="180"/>
    </location>
</feature>
<dbReference type="Pfam" id="PF00069">
    <property type="entry name" value="Pkinase"/>
    <property type="match status" value="1"/>
</dbReference>
<evidence type="ECO:0000256" key="6">
    <source>
        <dbReference type="ARBA" id="ARBA00022840"/>
    </source>
</evidence>
<dbReference type="Gene3D" id="1.10.510.10">
    <property type="entry name" value="Transferase(Phosphotransferase) domain 1"/>
    <property type="match status" value="1"/>
</dbReference>
<evidence type="ECO:0000256" key="4">
    <source>
        <dbReference type="ARBA" id="ARBA00022741"/>
    </source>
</evidence>
<evidence type="ECO:0000313" key="10">
    <source>
        <dbReference type="Proteomes" id="UP000287166"/>
    </source>
</evidence>
<protein>
    <submittedName>
        <fullName evidence="9">Kinase-like protein</fullName>
    </submittedName>
</protein>
<reference evidence="9 10" key="1">
    <citation type="journal article" date="2018" name="Sci. Rep.">
        <title>Genome sequence of the cauliflower mushroom Sparassis crispa (Hanabiratake) and its association with beneficial usage.</title>
        <authorList>
            <person name="Kiyama R."/>
            <person name="Furutani Y."/>
            <person name="Kawaguchi K."/>
            <person name="Nakanishi T."/>
        </authorList>
    </citation>
    <scope>NUCLEOTIDE SEQUENCE [LARGE SCALE GENOMIC DNA]</scope>
</reference>
<dbReference type="STRING" id="139825.A0A401GKU1"/>
<comment type="caution">
    <text evidence="9">The sequence shown here is derived from an EMBL/GenBank/DDBJ whole genome shotgun (WGS) entry which is preliminary data.</text>
</comment>
<dbReference type="GeneID" id="38779705"/>
<comment type="similarity">
    <text evidence="1">Belongs to the protein kinase superfamily. CAMK Ser/Thr protein kinase family. NIM1 subfamily.</text>
</comment>
<dbReference type="GO" id="GO:0005524">
    <property type="term" value="F:ATP binding"/>
    <property type="evidence" value="ECO:0007669"/>
    <property type="project" value="UniProtKB-KW"/>
</dbReference>
<dbReference type="GO" id="GO:0004674">
    <property type="term" value="F:protein serine/threonine kinase activity"/>
    <property type="evidence" value="ECO:0007669"/>
    <property type="project" value="UniProtKB-KW"/>
</dbReference>
<dbReference type="InParanoid" id="A0A401GKU1"/>
<dbReference type="PROSITE" id="PS50011">
    <property type="entry name" value="PROTEIN_KINASE_DOM"/>
    <property type="match status" value="1"/>
</dbReference>
<dbReference type="PANTHER" id="PTHR24346">
    <property type="entry name" value="MAP/MICROTUBULE AFFINITY-REGULATING KINASE"/>
    <property type="match status" value="1"/>
</dbReference>
<feature type="domain" description="Protein kinase" evidence="8">
    <location>
        <begin position="276"/>
        <end position="652"/>
    </location>
</feature>
<keyword evidence="6" id="KW-0067">ATP-binding</keyword>
<dbReference type="InterPro" id="IPR008271">
    <property type="entry name" value="Ser/Thr_kinase_AS"/>
</dbReference>
<dbReference type="SUPFAM" id="SSF56112">
    <property type="entry name" value="Protein kinase-like (PK-like)"/>
    <property type="match status" value="1"/>
</dbReference>
<keyword evidence="4" id="KW-0547">Nucleotide-binding</keyword>
<evidence type="ECO:0000256" key="2">
    <source>
        <dbReference type="ARBA" id="ARBA00022527"/>
    </source>
</evidence>
<dbReference type="PROSITE" id="PS00108">
    <property type="entry name" value="PROTEIN_KINASE_ST"/>
    <property type="match status" value="1"/>
</dbReference>
<feature type="region of interest" description="Disordered" evidence="7">
    <location>
        <begin position="655"/>
        <end position="719"/>
    </location>
</feature>
<dbReference type="RefSeq" id="XP_027613701.1">
    <property type="nucleotide sequence ID" value="XM_027757900.1"/>
</dbReference>
<gene>
    <name evidence="9" type="ORF">SCP_0411730</name>
</gene>
<feature type="compositionally biased region" description="Basic and acidic residues" evidence="7">
    <location>
        <begin position="157"/>
        <end position="166"/>
    </location>
</feature>